<dbReference type="GO" id="GO:0008270">
    <property type="term" value="F:zinc ion binding"/>
    <property type="evidence" value="ECO:0007669"/>
    <property type="project" value="UniProtKB-KW"/>
</dbReference>
<dbReference type="Gene3D" id="3.30.160.60">
    <property type="entry name" value="Classic Zinc Finger"/>
    <property type="match status" value="6"/>
</dbReference>
<protein>
    <recommendedName>
        <fullName evidence="8">C2H2-type domain-containing protein</fullName>
    </recommendedName>
</protein>
<dbReference type="FunFam" id="3.30.160.60:FF:000100">
    <property type="entry name" value="Zinc finger 45-like"/>
    <property type="match status" value="1"/>
</dbReference>
<dbReference type="PANTHER" id="PTHR24376:SF216">
    <property type="entry name" value="ZINC FINGER PROTEIN 420-LIKE"/>
    <property type="match status" value="1"/>
</dbReference>
<name>A0ABD2WT17_9HYME</name>
<evidence type="ECO:0000256" key="5">
    <source>
        <dbReference type="ARBA" id="ARBA00022833"/>
    </source>
</evidence>
<dbReference type="PROSITE" id="PS50157">
    <property type="entry name" value="ZINC_FINGER_C2H2_2"/>
    <property type="match status" value="8"/>
</dbReference>
<evidence type="ECO:0000313" key="10">
    <source>
        <dbReference type="Proteomes" id="UP001627154"/>
    </source>
</evidence>
<accession>A0ABD2WT17</accession>
<keyword evidence="3" id="KW-0677">Repeat</keyword>
<evidence type="ECO:0000256" key="4">
    <source>
        <dbReference type="ARBA" id="ARBA00022771"/>
    </source>
</evidence>
<dbReference type="FunFam" id="3.30.160.60:FF:000145">
    <property type="entry name" value="Zinc finger protein 574"/>
    <property type="match status" value="1"/>
</dbReference>
<dbReference type="SMART" id="SM00355">
    <property type="entry name" value="ZnF_C2H2"/>
    <property type="match status" value="8"/>
</dbReference>
<keyword evidence="5" id="KW-0862">Zinc</keyword>
<feature type="domain" description="C2H2-type" evidence="8">
    <location>
        <begin position="322"/>
        <end position="350"/>
    </location>
</feature>
<feature type="domain" description="C2H2-type" evidence="8">
    <location>
        <begin position="408"/>
        <end position="436"/>
    </location>
</feature>
<evidence type="ECO:0000256" key="1">
    <source>
        <dbReference type="ARBA" id="ARBA00004123"/>
    </source>
</evidence>
<proteinExistence type="predicted"/>
<feature type="domain" description="C2H2-type" evidence="8">
    <location>
        <begin position="229"/>
        <end position="257"/>
    </location>
</feature>
<sequence>MEEEKFVKAASERLDSCYYCEIYIGAVHSSDRVRAVHKARGYSEQEPNDAWIDADNGYNFDLVDSCEVKKFETLPFDELPTKHENEAMTLQENVDQEIFINLECNGVEPELTFLSKSICESGRTHFSAIVKKENENSTSYMIEKGQLNVNSCSEIYECENRKSFKEIVEKKSPHELKILPETYTAYESIKMHSNTILRPNECDIFLKSFGRKANLKTHIYTLHNQNKPYQCEICRKSFGKKSTLKTHIHAVHKQSKPFECEICHKSFGYRNVLKNHTNAVHDRNKPFECKICHNLFGLKHHLKNHDRLKSHLSAVHNRSKSFECEICHKSFGYRNVLKNHTNAVHDRNKPFECEICHNSFRLKHHLKNHINAIHNRNKSLECEICHKSFGQKSALKRHSNSVHDLSKFECEICHKSYSDKSNLHKHKKTVHNSIKSFVFEEKRNFKRHVITVHDRS</sequence>
<dbReference type="AlphaFoldDB" id="A0ABD2WT17"/>
<dbReference type="PROSITE" id="PS00028">
    <property type="entry name" value="ZINC_FINGER_C2H2_1"/>
    <property type="match status" value="6"/>
</dbReference>
<evidence type="ECO:0000256" key="2">
    <source>
        <dbReference type="ARBA" id="ARBA00022723"/>
    </source>
</evidence>
<feature type="domain" description="C2H2-type" evidence="8">
    <location>
        <begin position="287"/>
        <end position="321"/>
    </location>
</feature>
<evidence type="ECO:0000259" key="8">
    <source>
        <dbReference type="PROSITE" id="PS50157"/>
    </source>
</evidence>
<keyword evidence="10" id="KW-1185">Reference proteome</keyword>
<dbReference type="InterPro" id="IPR013087">
    <property type="entry name" value="Znf_C2H2_type"/>
</dbReference>
<evidence type="ECO:0000256" key="7">
    <source>
        <dbReference type="PROSITE-ProRule" id="PRU00042"/>
    </source>
</evidence>
<evidence type="ECO:0000256" key="6">
    <source>
        <dbReference type="ARBA" id="ARBA00023242"/>
    </source>
</evidence>
<dbReference type="SUPFAM" id="SSF57667">
    <property type="entry name" value="beta-beta-alpha zinc fingers"/>
    <property type="match status" value="5"/>
</dbReference>
<keyword evidence="2" id="KW-0479">Metal-binding</keyword>
<reference evidence="9 10" key="1">
    <citation type="journal article" date="2024" name="bioRxiv">
        <title>A reference genome for Trichogramma kaykai: A tiny desert-dwelling parasitoid wasp with competing sex-ratio distorters.</title>
        <authorList>
            <person name="Culotta J."/>
            <person name="Lindsey A.R."/>
        </authorList>
    </citation>
    <scope>NUCLEOTIDE SEQUENCE [LARGE SCALE GENOMIC DNA]</scope>
    <source>
        <strain evidence="9 10">KSX58</strain>
    </source>
</reference>
<feature type="domain" description="C2H2-type" evidence="8">
    <location>
        <begin position="380"/>
        <end position="408"/>
    </location>
</feature>
<dbReference type="PANTHER" id="PTHR24376">
    <property type="entry name" value="ZINC FINGER PROTEIN"/>
    <property type="match status" value="1"/>
</dbReference>
<dbReference type="EMBL" id="JBJJXI010000074">
    <property type="protein sequence ID" value="KAL3395989.1"/>
    <property type="molecule type" value="Genomic_DNA"/>
</dbReference>
<organism evidence="9 10">
    <name type="scientific">Trichogramma kaykai</name>
    <dbReference type="NCBI Taxonomy" id="54128"/>
    <lineage>
        <taxon>Eukaryota</taxon>
        <taxon>Metazoa</taxon>
        <taxon>Ecdysozoa</taxon>
        <taxon>Arthropoda</taxon>
        <taxon>Hexapoda</taxon>
        <taxon>Insecta</taxon>
        <taxon>Pterygota</taxon>
        <taxon>Neoptera</taxon>
        <taxon>Endopterygota</taxon>
        <taxon>Hymenoptera</taxon>
        <taxon>Apocrita</taxon>
        <taxon>Proctotrupomorpha</taxon>
        <taxon>Chalcidoidea</taxon>
        <taxon>Trichogrammatidae</taxon>
        <taxon>Trichogramma</taxon>
    </lineage>
</organism>
<dbReference type="GO" id="GO:0005634">
    <property type="term" value="C:nucleus"/>
    <property type="evidence" value="ECO:0007669"/>
    <property type="project" value="UniProtKB-SubCell"/>
</dbReference>
<gene>
    <name evidence="9" type="ORF">TKK_009864</name>
</gene>
<evidence type="ECO:0000313" key="9">
    <source>
        <dbReference type="EMBL" id="KAL3395989.1"/>
    </source>
</evidence>
<comment type="caution">
    <text evidence="9">The sequence shown here is derived from an EMBL/GenBank/DDBJ whole genome shotgun (WGS) entry which is preliminary data.</text>
</comment>
<feature type="domain" description="C2H2-type" evidence="8">
    <location>
        <begin position="258"/>
        <end position="286"/>
    </location>
</feature>
<keyword evidence="6" id="KW-0539">Nucleus</keyword>
<comment type="subcellular location">
    <subcellularLocation>
        <location evidence="1">Nucleus</location>
    </subcellularLocation>
</comment>
<feature type="domain" description="C2H2-type" evidence="8">
    <location>
        <begin position="200"/>
        <end position="228"/>
    </location>
</feature>
<dbReference type="InterPro" id="IPR036236">
    <property type="entry name" value="Znf_C2H2_sf"/>
</dbReference>
<dbReference type="Proteomes" id="UP001627154">
    <property type="component" value="Unassembled WGS sequence"/>
</dbReference>
<feature type="domain" description="C2H2-type" evidence="8">
    <location>
        <begin position="351"/>
        <end position="379"/>
    </location>
</feature>
<dbReference type="Pfam" id="PF12874">
    <property type="entry name" value="zf-met"/>
    <property type="match status" value="2"/>
</dbReference>
<keyword evidence="4 7" id="KW-0863">Zinc-finger</keyword>
<dbReference type="Pfam" id="PF00096">
    <property type="entry name" value="zf-C2H2"/>
    <property type="match status" value="4"/>
</dbReference>
<evidence type="ECO:0000256" key="3">
    <source>
        <dbReference type="ARBA" id="ARBA00022737"/>
    </source>
</evidence>